<dbReference type="GO" id="GO:0005886">
    <property type="term" value="C:plasma membrane"/>
    <property type="evidence" value="ECO:0007669"/>
    <property type="project" value="UniProtKB-SubCell"/>
</dbReference>
<dbReference type="RefSeq" id="WP_089073643.1">
    <property type="nucleotide sequence ID" value="NZ_CBCSAM010000001.1"/>
</dbReference>
<evidence type="ECO:0000256" key="2">
    <source>
        <dbReference type="ARBA" id="ARBA00022475"/>
    </source>
</evidence>
<dbReference type="Proteomes" id="UP000242175">
    <property type="component" value="Chromosome large"/>
</dbReference>
<dbReference type="PANTHER" id="PTHR30336:SF0">
    <property type="entry name" value="PROTEIN SANA"/>
    <property type="match status" value="1"/>
</dbReference>
<gene>
    <name evidence="9" type="ORF">CF386_06865</name>
</gene>
<dbReference type="InterPro" id="IPR051599">
    <property type="entry name" value="Cell_Envelope_Assoc"/>
</dbReference>
<dbReference type="CDD" id="cd06259">
    <property type="entry name" value="YdcF-like"/>
    <property type="match status" value="1"/>
</dbReference>
<dbReference type="PANTHER" id="PTHR30336">
    <property type="entry name" value="INNER MEMBRANE PROTEIN, PROBABLE PERMEASE"/>
    <property type="match status" value="1"/>
</dbReference>
<evidence type="ECO:0000313" key="9">
    <source>
        <dbReference type="EMBL" id="ASK78735.1"/>
    </source>
</evidence>
<keyword evidence="5" id="KW-1133">Transmembrane helix</keyword>
<evidence type="ECO:0000256" key="6">
    <source>
        <dbReference type="ARBA" id="ARBA00023136"/>
    </source>
</evidence>
<evidence type="ECO:0000256" key="4">
    <source>
        <dbReference type="ARBA" id="ARBA00022692"/>
    </source>
</evidence>
<name>A0A220VEE4_9GAMM</name>
<keyword evidence="10" id="KW-1185">Reference proteome</keyword>
<accession>A0A220VEE4</accession>
<sequence length="199" mass="23089">MSIVILNFIIISVTANRIYTDTSHIPKSEFALILGNGPGKTSNPNPYFVKRMEGAYKLYKDKKVNYFLVSGKNSTKKYNEPKFMQKYLEKIGIPKKIIFLDYAGFRTLDSIVRSKKVFQLNKYVIITQKWHCARSVFIAQHNHIDAICYGVSSPKGKSLIKLYIREVFARVKAFIDLFIMNTQPKYLGKKENIQQFQKE</sequence>
<evidence type="ECO:0000256" key="3">
    <source>
        <dbReference type="ARBA" id="ARBA00022519"/>
    </source>
</evidence>
<dbReference type="EMBL" id="CP022355">
    <property type="protein sequence ID" value="ASK78735.1"/>
    <property type="molecule type" value="Genomic_DNA"/>
</dbReference>
<keyword evidence="4" id="KW-0812">Transmembrane</keyword>
<keyword evidence="2" id="KW-1003">Cell membrane</keyword>
<evidence type="ECO:0000256" key="1">
    <source>
        <dbReference type="ARBA" id="ARBA00004377"/>
    </source>
</evidence>
<comment type="function">
    <text evidence="7">Participates in the barrier function of the cell envelope.</text>
</comment>
<organism evidence="9 10">
    <name type="scientific">Paraphotobacterium marinum</name>
    <dbReference type="NCBI Taxonomy" id="1755811"/>
    <lineage>
        <taxon>Bacteria</taxon>
        <taxon>Pseudomonadati</taxon>
        <taxon>Pseudomonadota</taxon>
        <taxon>Gammaproteobacteria</taxon>
        <taxon>Vibrionales</taxon>
        <taxon>Vibrionaceae</taxon>
        <taxon>Paraphotobacterium</taxon>
    </lineage>
</organism>
<feature type="domain" description="DUF218" evidence="8">
    <location>
        <begin position="31"/>
        <end position="151"/>
    </location>
</feature>
<evidence type="ECO:0000256" key="5">
    <source>
        <dbReference type="ARBA" id="ARBA00022989"/>
    </source>
</evidence>
<evidence type="ECO:0000259" key="8">
    <source>
        <dbReference type="Pfam" id="PF02698"/>
    </source>
</evidence>
<keyword evidence="3" id="KW-0997">Cell inner membrane</keyword>
<dbReference type="Pfam" id="PF02698">
    <property type="entry name" value="DUF218"/>
    <property type="match status" value="1"/>
</dbReference>
<evidence type="ECO:0000313" key="10">
    <source>
        <dbReference type="Proteomes" id="UP000242175"/>
    </source>
</evidence>
<dbReference type="AlphaFoldDB" id="A0A220VEE4"/>
<evidence type="ECO:0000256" key="7">
    <source>
        <dbReference type="ARBA" id="ARBA00037355"/>
    </source>
</evidence>
<dbReference type="KEGG" id="pmai:CF386_06865"/>
<protein>
    <submittedName>
        <fullName evidence="9">SanA protein</fullName>
    </submittedName>
</protein>
<dbReference type="InterPro" id="IPR003848">
    <property type="entry name" value="DUF218"/>
</dbReference>
<comment type="subcellular location">
    <subcellularLocation>
        <location evidence="1">Cell inner membrane</location>
        <topology evidence="1">Single-pass membrane protein</topology>
    </subcellularLocation>
</comment>
<proteinExistence type="predicted"/>
<keyword evidence="6" id="KW-0472">Membrane</keyword>
<reference evidence="9 10" key="1">
    <citation type="journal article" date="2016" name="Int. J. Syst. Evol. Microbiol.">
        <title>Paraphotobacterium marinum gen. nov., sp. nov., a member of the family Vibrionaceae, isolated from surface seawater.</title>
        <authorList>
            <person name="Huang Z."/>
            <person name="Dong C."/>
            <person name="Shao Z."/>
        </authorList>
    </citation>
    <scope>NUCLEOTIDE SEQUENCE [LARGE SCALE GENOMIC DNA]</scope>
    <source>
        <strain evidence="9 10">NSCS20N07D</strain>
    </source>
</reference>
<dbReference type="OrthoDB" id="9782395at2"/>